<name>A0AAJ0ENB8_9PEZI</name>
<dbReference type="InterPro" id="IPR002401">
    <property type="entry name" value="Cyt_P450_E_grp-I"/>
</dbReference>
<protein>
    <submittedName>
        <fullName evidence="7">Benzoate 4-monooxygenase cytochrome p450</fullName>
    </submittedName>
</protein>
<dbReference type="GO" id="GO:0020037">
    <property type="term" value="F:heme binding"/>
    <property type="evidence" value="ECO:0007669"/>
    <property type="project" value="InterPro"/>
</dbReference>
<dbReference type="CDD" id="cd11062">
    <property type="entry name" value="CYP58-like"/>
    <property type="match status" value="1"/>
</dbReference>
<proteinExistence type="inferred from homology"/>
<comment type="similarity">
    <text evidence="1">Belongs to the cytochrome P450 family.</text>
</comment>
<evidence type="ECO:0000313" key="7">
    <source>
        <dbReference type="EMBL" id="KAK1659640.1"/>
    </source>
</evidence>
<evidence type="ECO:0000256" key="6">
    <source>
        <dbReference type="SAM" id="SignalP"/>
    </source>
</evidence>
<dbReference type="Gene3D" id="1.10.630.10">
    <property type="entry name" value="Cytochrome P450"/>
    <property type="match status" value="1"/>
</dbReference>
<feature type="binding site" description="axial binding residue" evidence="5">
    <location>
        <position position="439"/>
    </location>
    <ligand>
        <name>heme</name>
        <dbReference type="ChEBI" id="CHEBI:30413"/>
    </ligand>
    <ligandPart>
        <name>Fe</name>
        <dbReference type="ChEBI" id="CHEBI:18248"/>
    </ligandPart>
</feature>
<dbReference type="GeneID" id="85462599"/>
<feature type="chain" id="PRO_5042492725" evidence="6">
    <location>
        <begin position="29"/>
        <end position="512"/>
    </location>
</feature>
<dbReference type="PANTHER" id="PTHR24305">
    <property type="entry name" value="CYTOCHROME P450"/>
    <property type="match status" value="1"/>
</dbReference>
<keyword evidence="4 5" id="KW-0408">Iron</keyword>
<comment type="cofactor">
    <cofactor evidence="5">
        <name>heme</name>
        <dbReference type="ChEBI" id="CHEBI:30413"/>
    </cofactor>
</comment>
<evidence type="ECO:0000256" key="2">
    <source>
        <dbReference type="ARBA" id="ARBA00022617"/>
    </source>
</evidence>
<keyword evidence="6" id="KW-0732">Signal</keyword>
<dbReference type="PRINTS" id="PR00385">
    <property type="entry name" value="P450"/>
</dbReference>
<gene>
    <name evidence="7" type="ORF">BDP55DRAFT_707465</name>
</gene>
<keyword evidence="8" id="KW-1185">Reference proteome</keyword>
<reference evidence="7" key="1">
    <citation type="submission" date="2021-06" db="EMBL/GenBank/DDBJ databases">
        <title>Comparative genomics, transcriptomics and evolutionary studies reveal genomic signatures of adaptation to plant cell wall in hemibiotrophic fungi.</title>
        <authorList>
            <consortium name="DOE Joint Genome Institute"/>
            <person name="Baroncelli R."/>
            <person name="Diaz J.F."/>
            <person name="Benocci T."/>
            <person name="Peng M."/>
            <person name="Battaglia E."/>
            <person name="Haridas S."/>
            <person name="Andreopoulos W."/>
            <person name="Labutti K."/>
            <person name="Pangilinan J."/>
            <person name="Floch G.L."/>
            <person name="Makela M.R."/>
            <person name="Henrissat B."/>
            <person name="Grigoriev I.V."/>
            <person name="Crouch J.A."/>
            <person name="De Vries R.P."/>
            <person name="Sukno S.A."/>
            <person name="Thon M.R."/>
        </authorList>
    </citation>
    <scope>NUCLEOTIDE SEQUENCE</scope>
    <source>
        <strain evidence="7">CBS 193.32</strain>
    </source>
</reference>
<keyword evidence="3 5" id="KW-0479">Metal-binding</keyword>
<feature type="signal peptide" evidence="6">
    <location>
        <begin position="1"/>
        <end position="28"/>
    </location>
</feature>
<dbReference type="InterPro" id="IPR001128">
    <property type="entry name" value="Cyt_P450"/>
</dbReference>
<dbReference type="PANTHER" id="PTHR24305:SF166">
    <property type="entry name" value="CYTOCHROME P450 12A4, MITOCHONDRIAL-RELATED"/>
    <property type="match status" value="1"/>
</dbReference>
<evidence type="ECO:0000256" key="1">
    <source>
        <dbReference type="ARBA" id="ARBA00010617"/>
    </source>
</evidence>
<dbReference type="InterPro" id="IPR036396">
    <property type="entry name" value="Cyt_P450_sf"/>
</dbReference>
<dbReference type="SUPFAM" id="SSF48264">
    <property type="entry name" value="Cytochrome P450"/>
    <property type="match status" value="1"/>
</dbReference>
<dbReference type="GO" id="GO:0005506">
    <property type="term" value="F:iron ion binding"/>
    <property type="evidence" value="ECO:0007669"/>
    <property type="project" value="InterPro"/>
</dbReference>
<dbReference type="RefSeq" id="XP_060424404.1">
    <property type="nucleotide sequence ID" value="XM_060578073.1"/>
</dbReference>
<comment type="caution">
    <text evidence="7">The sequence shown here is derived from an EMBL/GenBank/DDBJ whole genome shotgun (WGS) entry which is preliminary data.</text>
</comment>
<evidence type="ECO:0000256" key="3">
    <source>
        <dbReference type="ARBA" id="ARBA00022723"/>
    </source>
</evidence>
<sequence>MAILALTSLAALCLIVVTVFKAVTRAHASPLFNIPNAGWGAGYSRLIWAFRQEYRGNVTLELPKLHETLGPLVRIGPNELSFYSIDIYDTVHKVNSGFVKDPRNYGEFVQDEHPALFSITDPQEHAKRRRILGQLFSRSNIEKLEGLMLHHVHDFISAVGKRKVSFDIGPACRALEADIISEFSFGEALSAVSAWSKGDEIAFVAKNDEKATFLPLIMNFPVLHSIWMRVENFLCHMEGSRISSIKGLQQYNEWTYKAWVRNKDPARKSQFPNLLNVMVSAGVPTQTALSEAKENLGPGTDTTSASLAHILYALSWNPTYQEKLYQDLACRRFPTDFNTLENIPRLRACVKEGIRWAGASVAMLPRVVPQGGVELCGKFIPEGTIITSSPVWYLRDKYAYPNPELFNPYRWIDDSGSNTTEDVLRDRFYIPFSKGANTCIANHFSYLELYITVAKLVANFELTPADGHPRSAQVTGLTNADWQSVQLPKRKEWVSAAVAEPLLIKTMPRRRV</sequence>
<dbReference type="AlphaFoldDB" id="A0AAJ0ENB8"/>
<dbReference type="PRINTS" id="PR00463">
    <property type="entry name" value="EP450I"/>
</dbReference>
<evidence type="ECO:0000256" key="4">
    <source>
        <dbReference type="ARBA" id="ARBA00023004"/>
    </source>
</evidence>
<dbReference type="GO" id="GO:0004497">
    <property type="term" value="F:monooxygenase activity"/>
    <property type="evidence" value="ECO:0007669"/>
    <property type="project" value="InterPro"/>
</dbReference>
<dbReference type="InterPro" id="IPR050121">
    <property type="entry name" value="Cytochrome_P450_monoxygenase"/>
</dbReference>
<accession>A0AAJ0ENB8</accession>
<dbReference type="Pfam" id="PF00067">
    <property type="entry name" value="p450"/>
    <property type="match status" value="1"/>
</dbReference>
<organism evidence="7 8">
    <name type="scientific">Colletotrichum godetiae</name>
    <dbReference type="NCBI Taxonomy" id="1209918"/>
    <lineage>
        <taxon>Eukaryota</taxon>
        <taxon>Fungi</taxon>
        <taxon>Dikarya</taxon>
        <taxon>Ascomycota</taxon>
        <taxon>Pezizomycotina</taxon>
        <taxon>Sordariomycetes</taxon>
        <taxon>Hypocreomycetidae</taxon>
        <taxon>Glomerellales</taxon>
        <taxon>Glomerellaceae</taxon>
        <taxon>Colletotrichum</taxon>
        <taxon>Colletotrichum acutatum species complex</taxon>
    </lineage>
</organism>
<evidence type="ECO:0000313" key="8">
    <source>
        <dbReference type="Proteomes" id="UP001224890"/>
    </source>
</evidence>
<dbReference type="Proteomes" id="UP001224890">
    <property type="component" value="Unassembled WGS sequence"/>
</dbReference>
<dbReference type="GO" id="GO:0016705">
    <property type="term" value="F:oxidoreductase activity, acting on paired donors, with incorporation or reduction of molecular oxygen"/>
    <property type="evidence" value="ECO:0007669"/>
    <property type="project" value="InterPro"/>
</dbReference>
<keyword evidence="2 5" id="KW-0349">Heme</keyword>
<evidence type="ECO:0000256" key="5">
    <source>
        <dbReference type="PIRSR" id="PIRSR602401-1"/>
    </source>
</evidence>
<dbReference type="EMBL" id="JAHMHR010000058">
    <property type="protein sequence ID" value="KAK1659640.1"/>
    <property type="molecule type" value="Genomic_DNA"/>
</dbReference>